<dbReference type="AlphaFoldDB" id="A0A9X3YJT7"/>
<gene>
    <name evidence="8" type="ORF">OD750_009835</name>
</gene>
<feature type="domain" description="FlgD Tudor-like" evidence="7">
    <location>
        <begin position="85"/>
        <end position="219"/>
    </location>
</feature>
<evidence type="ECO:0000259" key="6">
    <source>
        <dbReference type="Pfam" id="PF13860"/>
    </source>
</evidence>
<dbReference type="Gene3D" id="2.30.30.910">
    <property type="match status" value="1"/>
</dbReference>
<dbReference type="GO" id="GO:0044781">
    <property type="term" value="P:bacterial-type flagellum organization"/>
    <property type="evidence" value="ECO:0007669"/>
    <property type="project" value="UniProtKB-UniRule"/>
</dbReference>
<dbReference type="Pfam" id="PF13861">
    <property type="entry name" value="FLgD_tudor"/>
    <property type="match status" value="1"/>
</dbReference>
<name>A0A9X3YJT7_9GAMM</name>
<comment type="caution">
    <text evidence="8">The sequence shown here is derived from an EMBL/GenBank/DDBJ whole genome shotgun (WGS) entry which is preliminary data.</text>
</comment>
<dbReference type="EMBL" id="JAOVZO020000014">
    <property type="protein sequence ID" value="MDC8012844.1"/>
    <property type="molecule type" value="Genomic_DNA"/>
</dbReference>
<dbReference type="Pfam" id="PF13860">
    <property type="entry name" value="FlgD_ig"/>
    <property type="match status" value="1"/>
</dbReference>
<dbReference type="RefSeq" id="WP_263545262.1">
    <property type="nucleotide sequence ID" value="NZ_JAOVZO020000014.1"/>
</dbReference>
<keyword evidence="8" id="KW-0969">Cilium</keyword>
<organism evidence="8 9">
    <name type="scientific">Tahibacter soli</name>
    <dbReference type="NCBI Taxonomy" id="2983605"/>
    <lineage>
        <taxon>Bacteria</taxon>
        <taxon>Pseudomonadati</taxon>
        <taxon>Pseudomonadota</taxon>
        <taxon>Gammaproteobacteria</taxon>
        <taxon>Lysobacterales</taxon>
        <taxon>Rhodanobacteraceae</taxon>
        <taxon>Tahibacter</taxon>
    </lineage>
</organism>
<feature type="domain" description="FlgD/Vpr Ig-like" evidence="6">
    <location>
        <begin position="123"/>
        <end position="181"/>
    </location>
</feature>
<evidence type="ECO:0000256" key="1">
    <source>
        <dbReference type="ARBA" id="ARBA00010577"/>
    </source>
</evidence>
<dbReference type="InterPro" id="IPR025963">
    <property type="entry name" value="FLgD_Tudor"/>
</dbReference>
<dbReference type="InterPro" id="IPR005648">
    <property type="entry name" value="FlgD"/>
</dbReference>
<dbReference type="Gene3D" id="2.60.40.4070">
    <property type="match status" value="1"/>
</dbReference>
<dbReference type="Proteomes" id="UP001139971">
    <property type="component" value="Unassembled WGS sequence"/>
</dbReference>
<comment type="function">
    <text evidence="4 5">Required for flagellar hook formation. May act as a scaffolding protein.</text>
</comment>
<dbReference type="InterPro" id="IPR025965">
    <property type="entry name" value="FlgD/Vpr_Ig-like"/>
</dbReference>
<keyword evidence="8" id="KW-0282">Flagellum</keyword>
<keyword evidence="9" id="KW-1185">Reference proteome</keyword>
<keyword evidence="8" id="KW-0966">Cell projection</keyword>
<protein>
    <recommendedName>
        <fullName evidence="2 5">Basal-body rod modification protein FlgD</fullName>
    </recommendedName>
</protein>
<evidence type="ECO:0000256" key="4">
    <source>
        <dbReference type="ARBA" id="ARBA00024746"/>
    </source>
</evidence>
<evidence type="ECO:0000256" key="2">
    <source>
        <dbReference type="ARBA" id="ARBA00016013"/>
    </source>
</evidence>
<evidence type="ECO:0000313" key="9">
    <source>
        <dbReference type="Proteomes" id="UP001139971"/>
    </source>
</evidence>
<keyword evidence="3 5" id="KW-1005">Bacterial flagellum biogenesis</keyword>
<comment type="similarity">
    <text evidence="1 5">Belongs to the FlgD family.</text>
</comment>
<evidence type="ECO:0000313" key="8">
    <source>
        <dbReference type="EMBL" id="MDC8012844.1"/>
    </source>
</evidence>
<dbReference type="Pfam" id="PF03963">
    <property type="entry name" value="FlgD"/>
    <property type="match status" value="1"/>
</dbReference>
<proteinExistence type="inferred from homology"/>
<accession>A0A9X3YJT7</accession>
<evidence type="ECO:0000259" key="7">
    <source>
        <dbReference type="Pfam" id="PF13861"/>
    </source>
</evidence>
<evidence type="ECO:0000256" key="3">
    <source>
        <dbReference type="ARBA" id="ARBA00022795"/>
    </source>
</evidence>
<evidence type="ECO:0000256" key="5">
    <source>
        <dbReference type="RuleBase" id="RU362076"/>
    </source>
</evidence>
<sequence>MTVTSTNPYAQLGIAQQGIVTTPRRTELGQDDFLRLMAEQMRNQDPTKPLDSTGFLAQLAQFSTVKGIQGVNDSLLGVGAMLGESQALQAASMVGRDAYLSTDHVTLDAPVANAPREIRGVATAGAAGPVVVTIKNAAGQVVRTLTVEATGAGDVDFSWDGKGDDGTALPAGEYKFSATSGGTDAALQFAARIDSVSFTPQGMVLNVHGQGAVTFDRITRIA</sequence>
<reference evidence="8" key="1">
    <citation type="submission" date="2023-02" db="EMBL/GenBank/DDBJ databases">
        <title>Tahibacter soli sp. nov. isolated from soil.</title>
        <authorList>
            <person name="Baek J.H."/>
            <person name="Lee J.K."/>
            <person name="Choi D.G."/>
            <person name="Jeon C.O."/>
        </authorList>
    </citation>
    <scope>NUCLEOTIDE SEQUENCE</scope>
    <source>
        <strain evidence="8">BL</strain>
    </source>
</reference>